<accession>A0ABQ1JMM9</accession>
<organism evidence="1 2">
    <name type="scientific">Flavobacterium suaedae</name>
    <dbReference type="NCBI Taxonomy" id="1767027"/>
    <lineage>
        <taxon>Bacteria</taxon>
        <taxon>Pseudomonadati</taxon>
        <taxon>Bacteroidota</taxon>
        <taxon>Flavobacteriia</taxon>
        <taxon>Flavobacteriales</taxon>
        <taxon>Flavobacteriaceae</taxon>
        <taxon>Flavobacterium</taxon>
    </lineage>
</organism>
<dbReference type="EMBL" id="BMJE01000002">
    <property type="protein sequence ID" value="GGB69701.1"/>
    <property type="molecule type" value="Genomic_DNA"/>
</dbReference>
<proteinExistence type="predicted"/>
<sequence>MKSENHFTIRQYKLKKIIIFAIEMNSNRLHSIQQPRLSLCISRSDIERGGRYVIILNDF</sequence>
<comment type="caution">
    <text evidence="1">The sequence shown here is derived from an EMBL/GenBank/DDBJ whole genome shotgun (WGS) entry which is preliminary data.</text>
</comment>
<dbReference type="Proteomes" id="UP000615760">
    <property type="component" value="Unassembled WGS sequence"/>
</dbReference>
<reference evidence="2" key="1">
    <citation type="journal article" date="2019" name="Int. J. Syst. Evol. Microbiol.">
        <title>The Global Catalogue of Microorganisms (GCM) 10K type strain sequencing project: providing services to taxonomists for standard genome sequencing and annotation.</title>
        <authorList>
            <consortium name="The Broad Institute Genomics Platform"/>
            <consortium name="The Broad Institute Genome Sequencing Center for Infectious Disease"/>
            <person name="Wu L."/>
            <person name="Ma J."/>
        </authorList>
    </citation>
    <scope>NUCLEOTIDE SEQUENCE [LARGE SCALE GENOMIC DNA]</scope>
    <source>
        <strain evidence="2">CGMCC 1.15461</strain>
    </source>
</reference>
<gene>
    <name evidence="1" type="ORF">GCM10007424_07100</name>
</gene>
<protein>
    <submittedName>
        <fullName evidence="1">Uncharacterized protein</fullName>
    </submittedName>
</protein>
<name>A0ABQ1JMM9_9FLAO</name>
<evidence type="ECO:0000313" key="1">
    <source>
        <dbReference type="EMBL" id="GGB69701.1"/>
    </source>
</evidence>
<keyword evidence="2" id="KW-1185">Reference proteome</keyword>
<evidence type="ECO:0000313" key="2">
    <source>
        <dbReference type="Proteomes" id="UP000615760"/>
    </source>
</evidence>